<dbReference type="InterPro" id="IPR005828">
    <property type="entry name" value="MFS_sugar_transport-like"/>
</dbReference>
<keyword evidence="4 7" id="KW-0812">Transmembrane</keyword>
<dbReference type="KEGG" id="bnn:FOA43_000956"/>
<evidence type="ECO:0000313" key="9">
    <source>
        <dbReference type="EMBL" id="QPG73644.1"/>
    </source>
</evidence>
<evidence type="ECO:0000259" key="8">
    <source>
        <dbReference type="PROSITE" id="PS50850"/>
    </source>
</evidence>
<feature type="transmembrane region" description="Helical" evidence="7">
    <location>
        <begin position="165"/>
        <end position="187"/>
    </location>
</feature>
<protein>
    <recommendedName>
        <fullName evidence="8">Major facilitator superfamily (MFS) profile domain-containing protein</fullName>
    </recommendedName>
</protein>
<sequence length="399" mass="45217">MVSTGMFIGGRIIIGIGGCLSQTAASPLVAECSYPPHRPILTGLLLVSWNFGSFVAALVTWGPYNGSLRTNDWAWRLPSLIQMFFPTCQVVLAFFGPESPRWLVDKGREDEALTTLAKYHADGDIHSPLVEFEMAQIKAAIDIDKLNKTSSWMNWFSSKQMFHRFFICCAVPAMWQLSGNALVSYYLTLILDSIGLTSSVEQLKINLGLTVWTLFCGVVYATFVDEVPRRHVMFTGFSLSCLTFTIWTVLSALNEERDYKDKGLAAGVVTMIYLFNTFNTINVPIGVTYVMEVAPYAMRAKASTIYQFSGNITGLFNNYVNPIGLENISWRYYIVWPVWILVHIVVVYFFFPETYKMSLEEVDKVFVSKEEWQEKTNKENQIMQEVETAKKDVSAEHVE</sequence>
<feature type="transmembrane region" description="Helical" evidence="7">
    <location>
        <begin position="41"/>
        <end position="61"/>
    </location>
</feature>
<evidence type="ECO:0000256" key="4">
    <source>
        <dbReference type="ARBA" id="ARBA00022692"/>
    </source>
</evidence>
<gene>
    <name evidence="9" type="ORF">FOA43_000956</name>
</gene>
<proteinExistence type="inferred from homology"/>
<dbReference type="GO" id="GO:0016020">
    <property type="term" value="C:membrane"/>
    <property type="evidence" value="ECO:0007669"/>
    <property type="project" value="UniProtKB-SubCell"/>
</dbReference>
<reference evidence="9" key="1">
    <citation type="submission" date="2020-10" db="EMBL/GenBank/DDBJ databases">
        <authorList>
            <person name="Roach M.J.R."/>
        </authorList>
    </citation>
    <scope>NUCLEOTIDE SEQUENCE</scope>
    <source>
        <strain evidence="9">CBS 1945</strain>
    </source>
</reference>
<comment type="similarity">
    <text evidence="2">Belongs to the major facilitator superfamily. Sugar transporter (TC 2.A.1.1) family.</text>
</comment>
<organism evidence="9 10">
    <name type="scientific">Eeniella nana</name>
    <name type="common">Yeast</name>
    <name type="synonym">Brettanomyces nanus</name>
    <dbReference type="NCBI Taxonomy" id="13502"/>
    <lineage>
        <taxon>Eukaryota</taxon>
        <taxon>Fungi</taxon>
        <taxon>Dikarya</taxon>
        <taxon>Ascomycota</taxon>
        <taxon>Saccharomycotina</taxon>
        <taxon>Pichiomycetes</taxon>
        <taxon>Pichiales</taxon>
        <taxon>Pichiaceae</taxon>
        <taxon>Brettanomyces</taxon>
    </lineage>
</organism>
<evidence type="ECO:0000256" key="6">
    <source>
        <dbReference type="ARBA" id="ARBA00023136"/>
    </source>
</evidence>
<dbReference type="InterPro" id="IPR050360">
    <property type="entry name" value="MFS_Sugar_Transporters"/>
</dbReference>
<feature type="transmembrane region" description="Helical" evidence="7">
    <location>
        <begin position="207"/>
        <end position="224"/>
    </location>
</feature>
<feature type="transmembrane region" description="Helical" evidence="7">
    <location>
        <begin position="6"/>
        <end position="29"/>
    </location>
</feature>
<feature type="transmembrane region" description="Helical" evidence="7">
    <location>
        <begin position="265"/>
        <end position="291"/>
    </location>
</feature>
<dbReference type="InterPro" id="IPR020846">
    <property type="entry name" value="MFS_dom"/>
</dbReference>
<dbReference type="RefSeq" id="XP_038777209.1">
    <property type="nucleotide sequence ID" value="XM_038921281.1"/>
</dbReference>
<keyword evidence="10" id="KW-1185">Reference proteome</keyword>
<feature type="domain" description="Major facilitator superfamily (MFS) profile" evidence="8">
    <location>
        <begin position="1"/>
        <end position="355"/>
    </location>
</feature>
<dbReference type="EMBL" id="CP064812">
    <property type="protein sequence ID" value="QPG73644.1"/>
    <property type="molecule type" value="Genomic_DNA"/>
</dbReference>
<evidence type="ECO:0000313" key="10">
    <source>
        <dbReference type="Proteomes" id="UP000662931"/>
    </source>
</evidence>
<evidence type="ECO:0000256" key="1">
    <source>
        <dbReference type="ARBA" id="ARBA00004141"/>
    </source>
</evidence>
<dbReference type="Pfam" id="PF00083">
    <property type="entry name" value="Sugar_tr"/>
    <property type="match status" value="1"/>
</dbReference>
<evidence type="ECO:0000256" key="5">
    <source>
        <dbReference type="ARBA" id="ARBA00022989"/>
    </source>
</evidence>
<keyword evidence="5 7" id="KW-1133">Transmembrane helix</keyword>
<dbReference type="PROSITE" id="PS50850">
    <property type="entry name" value="MFS"/>
    <property type="match status" value="1"/>
</dbReference>
<feature type="transmembrane region" description="Helical" evidence="7">
    <location>
        <begin position="332"/>
        <end position="351"/>
    </location>
</feature>
<dbReference type="OrthoDB" id="6133115at2759"/>
<dbReference type="AlphaFoldDB" id="A0A875S2T2"/>
<dbReference type="PANTHER" id="PTHR48022">
    <property type="entry name" value="PLASTIDIC GLUCOSE TRANSPORTER 4"/>
    <property type="match status" value="1"/>
</dbReference>
<dbReference type="Proteomes" id="UP000662931">
    <property type="component" value="Chromosome 1"/>
</dbReference>
<evidence type="ECO:0000256" key="7">
    <source>
        <dbReference type="SAM" id="Phobius"/>
    </source>
</evidence>
<dbReference type="GeneID" id="62194357"/>
<name>A0A875S2T2_EENNA</name>
<dbReference type="Gene3D" id="1.20.1250.20">
    <property type="entry name" value="MFS general substrate transporter like domains"/>
    <property type="match status" value="1"/>
</dbReference>
<accession>A0A875S2T2</accession>
<dbReference type="SUPFAM" id="SSF103473">
    <property type="entry name" value="MFS general substrate transporter"/>
    <property type="match status" value="1"/>
</dbReference>
<keyword evidence="3" id="KW-0813">Transport</keyword>
<comment type="subcellular location">
    <subcellularLocation>
        <location evidence="1">Membrane</location>
        <topology evidence="1">Multi-pass membrane protein</topology>
    </subcellularLocation>
</comment>
<dbReference type="InterPro" id="IPR036259">
    <property type="entry name" value="MFS_trans_sf"/>
</dbReference>
<dbReference type="GO" id="GO:0005351">
    <property type="term" value="F:carbohydrate:proton symporter activity"/>
    <property type="evidence" value="ECO:0007669"/>
    <property type="project" value="TreeGrafter"/>
</dbReference>
<evidence type="ECO:0000256" key="3">
    <source>
        <dbReference type="ARBA" id="ARBA00022448"/>
    </source>
</evidence>
<feature type="transmembrane region" description="Helical" evidence="7">
    <location>
        <begin position="231"/>
        <end position="253"/>
    </location>
</feature>
<keyword evidence="6 7" id="KW-0472">Membrane</keyword>
<evidence type="ECO:0000256" key="2">
    <source>
        <dbReference type="ARBA" id="ARBA00010992"/>
    </source>
</evidence>
<dbReference type="PANTHER" id="PTHR48022:SF24">
    <property type="entry name" value="HEXOSE TRANSPORTER PROTEIN (AFU_ORTHOLOGUE AFUA_8G04480)"/>
    <property type="match status" value="1"/>
</dbReference>